<dbReference type="SUPFAM" id="SSF49599">
    <property type="entry name" value="TRAF domain-like"/>
    <property type="match status" value="2"/>
</dbReference>
<dbReference type="EnsemblPlants" id="OPUNC10G11730.1">
    <property type="protein sequence ID" value="OPUNC10G11730.1"/>
    <property type="gene ID" value="OPUNC10G11730"/>
</dbReference>
<proteinExistence type="predicted"/>
<dbReference type="InterPro" id="IPR008974">
    <property type="entry name" value="TRAF-like"/>
</dbReference>
<accession>A0A0E0M8T1</accession>
<dbReference type="AlphaFoldDB" id="A0A0E0M8T1"/>
<dbReference type="PANTHER" id="PTHR46162">
    <property type="entry name" value="TRAF-LIKE FAMILY PROTEIN"/>
    <property type="match status" value="1"/>
</dbReference>
<evidence type="ECO:0000259" key="1">
    <source>
        <dbReference type="PROSITE" id="PS50144"/>
    </source>
</evidence>
<dbReference type="PROSITE" id="PS50144">
    <property type="entry name" value="MATH"/>
    <property type="match status" value="2"/>
</dbReference>
<dbReference type="Pfam" id="PF22486">
    <property type="entry name" value="MATH_2"/>
    <property type="match status" value="2"/>
</dbReference>
<protein>
    <recommendedName>
        <fullName evidence="1">MATH domain-containing protein</fullName>
    </recommendedName>
</protein>
<dbReference type="Gene3D" id="2.60.210.10">
    <property type="entry name" value="Apoptosis, Tumor Necrosis Factor Receptor Associated Protein 2, Chain A"/>
    <property type="match status" value="2"/>
</dbReference>
<evidence type="ECO:0000313" key="2">
    <source>
        <dbReference type="EnsemblPlants" id="OPUNC10G11730.1"/>
    </source>
</evidence>
<dbReference type="HOGENOM" id="CLU_040595_0_0_1"/>
<dbReference type="Gramene" id="OPUNC10G11730.1">
    <property type="protein sequence ID" value="OPUNC10G11730.1"/>
    <property type="gene ID" value="OPUNC10G11730"/>
</dbReference>
<dbReference type="eggNOG" id="KOG1987">
    <property type="taxonomic scope" value="Eukaryota"/>
</dbReference>
<dbReference type="STRING" id="4537.A0A0E0M8T1"/>
<dbReference type="InterPro" id="IPR002083">
    <property type="entry name" value="MATH/TRAF_dom"/>
</dbReference>
<dbReference type="PANTHER" id="PTHR46162:SF7">
    <property type="entry name" value="MATH DOMAIN CONTAINING PROTEIN"/>
    <property type="match status" value="1"/>
</dbReference>
<reference evidence="2" key="1">
    <citation type="submission" date="2015-04" db="UniProtKB">
        <authorList>
            <consortium name="EnsemblPlants"/>
        </authorList>
    </citation>
    <scope>IDENTIFICATION</scope>
</reference>
<feature type="domain" description="MATH" evidence="1">
    <location>
        <begin position="200"/>
        <end position="327"/>
    </location>
</feature>
<sequence length="336" mass="37810">MGACLCTSGQNMVHSQKSGKVGDTTHFVVSQSQTTKREEEIKTSFKWMIDGFSSLLAKGEGWINSRVFEIKGVNWYLQLNPMDRKRDDEREYVSLILELSQTSLKPDIIIEASFKLLIYDQTYGKHNEYEISNQFHTMSTSSGASCMIPLETLISPSSGFLVGNSCAFGVEFSKVAIAKANHRSETLFVFVNKATALCAREVYDWNIEDFFALKSICYSPQFEIGGHKWYLSMYPSGCDNSGKFLSLYLHLEKPDTLSERSGVLVELSLSIKDQVTGKHRKLTGRCQFSDKEKGDGWGWAKFMSLERFRNLLNGFLVKGKCCIEADLAIIGSSTME</sequence>
<organism evidence="2">
    <name type="scientific">Oryza punctata</name>
    <name type="common">Red rice</name>
    <dbReference type="NCBI Taxonomy" id="4537"/>
    <lineage>
        <taxon>Eukaryota</taxon>
        <taxon>Viridiplantae</taxon>
        <taxon>Streptophyta</taxon>
        <taxon>Embryophyta</taxon>
        <taxon>Tracheophyta</taxon>
        <taxon>Spermatophyta</taxon>
        <taxon>Magnoliopsida</taxon>
        <taxon>Liliopsida</taxon>
        <taxon>Poales</taxon>
        <taxon>Poaceae</taxon>
        <taxon>BOP clade</taxon>
        <taxon>Oryzoideae</taxon>
        <taxon>Oryzeae</taxon>
        <taxon>Oryzinae</taxon>
        <taxon>Oryza</taxon>
    </lineage>
</organism>
<dbReference type="Proteomes" id="UP000026962">
    <property type="component" value="Chromosome 10"/>
</dbReference>
<evidence type="ECO:0000313" key="3">
    <source>
        <dbReference type="Proteomes" id="UP000026962"/>
    </source>
</evidence>
<dbReference type="CDD" id="cd00121">
    <property type="entry name" value="MATH"/>
    <property type="match status" value="2"/>
</dbReference>
<dbReference type="OMA" id="IRGEAHY"/>
<dbReference type="SMART" id="SM00061">
    <property type="entry name" value="MATH"/>
    <property type="match status" value="1"/>
</dbReference>
<feature type="domain" description="MATH" evidence="1">
    <location>
        <begin position="42"/>
        <end position="172"/>
    </location>
</feature>
<keyword evidence="3" id="KW-1185">Reference proteome</keyword>
<name>A0A0E0M8T1_ORYPU</name>
<reference evidence="2" key="2">
    <citation type="submission" date="2018-05" db="EMBL/GenBank/DDBJ databases">
        <title>OpunRS2 (Oryza punctata Reference Sequence Version 2).</title>
        <authorList>
            <person name="Zhang J."/>
            <person name="Kudrna D."/>
            <person name="Lee S."/>
            <person name="Talag J."/>
            <person name="Welchert J."/>
            <person name="Wing R.A."/>
        </authorList>
    </citation>
    <scope>NUCLEOTIDE SEQUENCE [LARGE SCALE GENOMIC DNA]</scope>
</reference>